<sequence length="454" mass="51268">MKTLILLTVLSSLLVVNGSKHLRRIYKDTGRLFGPQQAVEEPLILTPFINEGRIEEAQQAARVQSSLFHDVVSYAGYFTVDERFDSNLWFWYFPSADNVSDDPVVLWLNGGPGASSLNGLFDENGPFIVNEDYSVSLREYSWHLNQSIIFFDNPVGVGFSFTNGGLAENETKVGEDMHSALVQFFQLFPELQSNPFFISGESYAGKYLPAIAYTILQKNPSADLPLNLQGVLIGDGWTDPIHQMDYGPFVYNTGLVSEDVKKVIDRHRDAAIAAIEAEQWLEAGDHSDDIYDLILDNADVNIYNYIEEYDDPDKWAEFLSRDELREVIHVGGTLFGDKGAGSALEIDVTKSVAPWVEELLEHYPILIYTGQVDIICGYPMVLDYVKTLEFSGADEYKGDTRRIWYVDDEPAGYVRTGGNLVELLVRNSGHMVPRDQPKWAYDMLYRFTRNLPFA</sequence>
<evidence type="ECO:0000313" key="12">
    <source>
        <dbReference type="Proteomes" id="UP000030742"/>
    </source>
</evidence>
<proteinExistence type="inferred from homology"/>
<evidence type="ECO:0000313" key="9">
    <source>
        <dbReference type="EMBL" id="ERL89488.1"/>
    </source>
</evidence>
<dbReference type="Proteomes" id="UP000019118">
    <property type="component" value="Unassembled WGS sequence"/>
</dbReference>
<dbReference type="STRING" id="77166.N6T7D9"/>
<keyword evidence="2 7" id="KW-0121">Carboxypeptidase</keyword>
<dbReference type="Proteomes" id="UP000030742">
    <property type="component" value="Unassembled WGS sequence"/>
</dbReference>
<comment type="similarity">
    <text evidence="1 7">Belongs to the peptidase S10 family.</text>
</comment>
<dbReference type="HOGENOM" id="CLU_008523_10_1_1"/>
<evidence type="ECO:0000256" key="2">
    <source>
        <dbReference type="ARBA" id="ARBA00022645"/>
    </source>
</evidence>
<keyword evidence="11" id="KW-1185">Reference proteome</keyword>
<dbReference type="InterPro" id="IPR001563">
    <property type="entry name" value="Peptidase_S10"/>
</dbReference>
<gene>
    <name evidence="9" type="ORF">D910_06854</name>
    <name evidence="8" type="ORF">YQE_09821</name>
</gene>
<keyword evidence="3 7" id="KW-0645">Protease</keyword>
<dbReference type="Gene3D" id="3.40.50.1820">
    <property type="entry name" value="alpha/beta hydrolase"/>
    <property type="match status" value="1"/>
</dbReference>
<accession>N6T7D9</accession>
<keyword evidence="6" id="KW-0325">Glycoprotein</keyword>
<dbReference type="PRINTS" id="PR00724">
    <property type="entry name" value="CRBOXYPTASEC"/>
</dbReference>
<keyword evidence="5 7" id="KW-0378">Hydrolase</keyword>
<name>N6T7D9_DENPD</name>
<dbReference type="SUPFAM" id="SSF53474">
    <property type="entry name" value="alpha/beta-Hydrolases"/>
    <property type="match status" value="1"/>
</dbReference>
<dbReference type="KEGG" id="dpa:109541729"/>
<evidence type="ECO:0000256" key="4">
    <source>
        <dbReference type="ARBA" id="ARBA00022729"/>
    </source>
</evidence>
<organism evidence="8">
    <name type="scientific">Dendroctonus ponderosae</name>
    <name type="common">Mountain pine beetle</name>
    <dbReference type="NCBI Taxonomy" id="77166"/>
    <lineage>
        <taxon>Eukaryota</taxon>
        <taxon>Metazoa</taxon>
        <taxon>Ecdysozoa</taxon>
        <taxon>Arthropoda</taxon>
        <taxon>Hexapoda</taxon>
        <taxon>Insecta</taxon>
        <taxon>Pterygota</taxon>
        <taxon>Neoptera</taxon>
        <taxon>Endopterygota</taxon>
        <taxon>Coleoptera</taxon>
        <taxon>Polyphaga</taxon>
        <taxon>Cucujiformia</taxon>
        <taxon>Curculionidae</taxon>
        <taxon>Scolytinae</taxon>
        <taxon>Dendroctonus</taxon>
    </lineage>
</organism>
<dbReference type="InterPro" id="IPR033124">
    <property type="entry name" value="Ser_caboxypep_his_AS"/>
</dbReference>
<evidence type="ECO:0000313" key="10">
    <source>
        <dbReference type="EnsemblMetazoa" id="XP_019766219.1"/>
    </source>
</evidence>
<dbReference type="EC" id="3.4.16.-" evidence="7"/>
<dbReference type="PROSITE" id="PS00560">
    <property type="entry name" value="CARBOXYPEPT_SER_HIS"/>
    <property type="match status" value="1"/>
</dbReference>
<evidence type="ECO:0000313" key="11">
    <source>
        <dbReference type="Proteomes" id="UP000019118"/>
    </source>
</evidence>
<dbReference type="OMA" id="KQDYVEC"/>
<feature type="non-terminal residue" evidence="8">
    <location>
        <position position="1"/>
    </location>
</feature>
<dbReference type="InterPro" id="IPR029058">
    <property type="entry name" value="AB_hydrolase_fold"/>
</dbReference>
<dbReference type="PANTHER" id="PTHR11802">
    <property type="entry name" value="SERINE PROTEASE FAMILY S10 SERINE CARBOXYPEPTIDASE"/>
    <property type="match status" value="1"/>
</dbReference>
<evidence type="ECO:0000256" key="7">
    <source>
        <dbReference type="RuleBase" id="RU361156"/>
    </source>
</evidence>
<dbReference type="InterPro" id="IPR018202">
    <property type="entry name" value="Ser_caboxypep_ser_AS"/>
</dbReference>
<protein>
    <recommendedName>
        <fullName evidence="7">Carboxypeptidase</fullName>
        <ecNumber evidence="7">3.4.16.-</ecNumber>
    </recommendedName>
</protein>
<feature type="signal peptide" evidence="7">
    <location>
        <begin position="1"/>
        <end position="18"/>
    </location>
</feature>
<dbReference type="EMBL" id="KB632169">
    <property type="protein sequence ID" value="ERL89488.1"/>
    <property type="molecule type" value="Genomic_DNA"/>
</dbReference>
<evidence type="ECO:0000256" key="6">
    <source>
        <dbReference type="ARBA" id="ARBA00023180"/>
    </source>
</evidence>
<evidence type="ECO:0000256" key="1">
    <source>
        <dbReference type="ARBA" id="ARBA00009431"/>
    </source>
</evidence>
<dbReference type="GO" id="GO:0006508">
    <property type="term" value="P:proteolysis"/>
    <property type="evidence" value="ECO:0007669"/>
    <property type="project" value="UniProtKB-KW"/>
</dbReference>
<keyword evidence="4 7" id="KW-0732">Signal</keyword>
<dbReference type="GO" id="GO:0004185">
    <property type="term" value="F:serine-type carboxypeptidase activity"/>
    <property type="evidence" value="ECO:0007669"/>
    <property type="project" value="UniProtKB-UniRule"/>
</dbReference>
<evidence type="ECO:0000256" key="5">
    <source>
        <dbReference type="ARBA" id="ARBA00022801"/>
    </source>
</evidence>
<dbReference type="EMBL" id="KB741156">
    <property type="protein sequence ID" value="ENN73573.1"/>
    <property type="molecule type" value="Genomic_DNA"/>
</dbReference>
<dbReference type="PANTHER" id="PTHR11802:SF472">
    <property type="entry name" value="SERINE CARBOXYPEPTIDASE CPVL-RELATED"/>
    <property type="match status" value="1"/>
</dbReference>
<dbReference type="AlphaFoldDB" id="N6T7D9"/>
<dbReference type="PROSITE" id="PS00131">
    <property type="entry name" value="CARBOXYPEPT_SER_SER"/>
    <property type="match status" value="1"/>
</dbReference>
<dbReference type="Pfam" id="PF00450">
    <property type="entry name" value="Peptidase_S10"/>
    <property type="match status" value="1"/>
</dbReference>
<reference evidence="10" key="2">
    <citation type="submission" date="2024-08" db="UniProtKB">
        <authorList>
            <consortium name="EnsemblMetazoa"/>
        </authorList>
    </citation>
    <scope>IDENTIFICATION</scope>
</reference>
<dbReference type="EnsemblMetazoa" id="XM_019910660.1">
    <property type="protein sequence ID" value="XP_019766219.1"/>
    <property type="gene ID" value="LOC109541729"/>
</dbReference>
<evidence type="ECO:0000256" key="3">
    <source>
        <dbReference type="ARBA" id="ARBA00022670"/>
    </source>
</evidence>
<reference evidence="11 12" key="1">
    <citation type="journal article" date="2013" name="Genome Biol.">
        <title>Draft genome of the mountain pine beetle, Dendroctonus ponderosae Hopkins, a major forest pest.</title>
        <authorList>
            <person name="Keeling C.I."/>
            <person name="Yuen M.M."/>
            <person name="Liao N.Y."/>
            <person name="Docking T.R."/>
            <person name="Chan S.K."/>
            <person name="Taylor G.A."/>
            <person name="Palmquist D.L."/>
            <person name="Jackman S.D."/>
            <person name="Nguyen A."/>
            <person name="Li M."/>
            <person name="Henderson H."/>
            <person name="Janes J.K."/>
            <person name="Zhao Y."/>
            <person name="Pandoh P."/>
            <person name="Moore R."/>
            <person name="Sperling F.A."/>
            <person name="Huber D.P."/>
            <person name="Birol I."/>
            <person name="Jones S.J."/>
            <person name="Bohlmann J."/>
        </authorList>
    </citation>
    <scope>NUCLEOTIDE SEQUENCE</scope>
</reference>
<dbReference type="MEROPS" id="S10.003"/>
<dbReference type="OrthoDB" id="443318at2759"/>
<evidence type="ECO:0000313" key="8">
    <source>
        <dbReference type="EMBL" id="ENN73573.1"/>
    </source>
</evidence>
<feature type="chain" id="PRO_5010896348" description="Carboxypeptidase" evidence="7">
    <location>
        <begin position="19"/>
        <end position="454"/>
    </location>
</feature>